<sequence length="315" mass="33743">MLLHLRSLRSLDSSLVLTWFQRFFEVVGVEAAIVLCGGSTLVVSADTFDVDADASDVMVVVVVMTAEVVGVGSAVAGGAGGVAADAEAALVVDSADTALAADVEVAAETVVVAVETAAFVAANSAAYATGNIEAAETVGDDDITVRPRPAWRSSGCWLAIFARIDLLLEIVEGVGVDLGAAAKSAVAENDDVESASFVGTNESLVTINQACDDISSSGEEKSDSKTDSDEEDEEECFDSDPEDQSGDNESDVEMEDDMEESYEEEMEHLYVRHITPKYEEIIGKFTKENDRVMIMFDMTMVQRTCRRSHPRRQKK</sequence>
<feature type="compositionally biased region" description="Acidic residues" evidence="1">
    <location>
        <begin position="228"/>
        <end position="264"/>
    </location>
</feature>
<gene>
    <name evidence="2" type="ORF">K7X08_030670</name>
</gene>
<dbReference type="EMBL" id="JAJAGQ010000012">
    <property type="protein sequence ID" value="KAJ8548201.1"/>
    <property type="molecule type" value="Genomic_DNA"/>
</dbReference>
<evidence type="ECO:0000313" key="2">
    <source>
        <dbReference type="EMBL" id="KAJ8548201.1"/>
    </source>
</evidence>
<feature type="region of interest" description="Disordered" evidence="1">
    <location>
        <begin position="211"/>
        <end position="264"/>
    </location>
</feature>
<accession>A0A9Q1M2T3</accession>
<reference evidence="3" key="1">
    <citation type="journal article" date="2023" name="Proc. Natl. Acad. Sci. U.S.A.">
        <title>Genomic and structural basis for evolution of tropane alkaloid biosynthesis.</title>
        <authorList>
            <person name="Wanga Y.-J."/>
            <person name="Taina T."/>
            <person name="Yua J.-Y."/>
            <person name="Lia J."/>
            <person name="Xua B."/>
            <person name="Chenc J."/>
            <person name="D'Auriad J.C."/>
            <person name="Huanga J.-P."/>
            <person name="Huanga S.-X."/>
        </authorList>
    </citation>
    <scope>NUCLEOTIDE SEQUENCE [LARGE SCALE GENOMIC DNA]</scope>
    <source>
        <strain evidence="3">cv. KIB-2019</strain>
    </source>
</reference>
<organism evidence="2 3">
    <name type="scientific">Anisodus acutangulus</name>
    <dbReference type="NCBI Taxonomy" id="402998"/>
    <lineage>
        <taxon>Eukaryota</taxon>
        <taxon>Viridiplantae</taxon>
        <taxon>Streptophyta</taxon>
        <taxon>Embryophyta</taxon>
        <taxon>Tracheophyta</taxon>
        <taxon>Spermatophyta</taxon>
        <taxon>Magnoliopsida</taxon>
        <taxon>eudicotyledons</taxon>
        <taxon>Gunneridae</taxon>
        <taxon>Pentapetalae</taxon>
        <taxon>asterids</taxon>
        <taxon>lamiids</taxon>
        <taxon>Solanales</taxon>
        <taxon>Solanaceae</taxon>
        <taxon>Solanoideae</taxon>
        <taxon>Hyoscyameae</taxon>
        <taxon>Anisodus</taxon>
    </lineage>
</organism>
<evidence type="ECO:0000313" key="3">
    <source>
        <dbReference type="Proteomes" id="UP001152561"/>
    </source>
</evidence>
<dbReference type="Proteomes" id="UP001152561">
    <property type="component" value="Unassembled WGS sequence"/>
</dbReference>
<protein>
    <submittedName>
        <fullName evidence="2">Uncharacterized protein</fullName>
    </submittedName>
</protein>
<dbReference type="AlphaFoldDB" id="A0A9Q1M2T3"/>
<keyword evidence="3" id="KW-1185">Reference proteome</keyword>
<feature type="compositionally biased region" description="Basic and acidic residues" evidence="1">
    <location>
        <begin position="218"/>
        <end position="227"/>
    </location>
</feature>
<name>A0A9Q1M2T3_9SOLA</name>
<evidence type="ECO:0000256" key="1">
    <source>
        <dbReference type="SAM" id="MobiDB-lite"/>
    </source>
</evidence>
<proteinExistence type="predicted"/>
<comment type="caution">
    <text evidence="2">The sequence shown here is derived from an EMBL/GenBank/DDBJ whole genome shotgun (WGS) entry which is preliminary data.</text>
</comment>